<dbReference type="EMBL" id="CM007902">
    <property type="protein sequence ID" value="OTG01044.1"/>
    <property type="molecule type" value="Genomic_DNA"/>
</dbReference>
<reference evidence="3" key="1">
    <citation type="journal article" date="2017" name="Nature">
        <title>The sunflower genome provides insights into oil metabolism, flowering and Asterid evolution.</title>
        <authorList>
            <person name="Badouin H."/>
            <person name="Gouzy J."/>
            <person name="Grassa C.J."/>
            <person name="Murat F."/>
            <person name="Staton S.E."/>
            <person name="Cottret L."/>
            <person name="Lelandais-Briere C."/>
            <person name="Owens G.L."/>
            <person name="Carrere S."/>
            <person name="Mayjonade B."/>
            <person name="Legrand L."/>
            <person name="Gill N."/>
            <person name="Kane N.C."/>
            <person name="Bowers J.E."/>
            <person name="Hubner S."/>
            <person name="Bellec A."/>
            <person name="Berard A."/>
            <person name="Berges H."/>
            <person name="Blanchet N."/>
            <person name="Boniface M.C."/>
            <person name="Brunel D."/>
            <person name="Catrice O."/>
            <person name="Chaidir N."/>
            <person name="Claudel C."/>
            <person name="Donnadieu C."/>
            <person name="Faraut T."/>
            <person name="Fievet G."/>
            <person name="Helmstetter N."/>
            <person name="King M."/>
            <person name="Knapp S.J."/>
            <person name="Lai Z."/>
            <person name="Le Paslier M.C."/>
            <person name="Lippi Y."/>
            <person name="Lorenzon L."/>
            <person name="Mandel J.R."/>
            <person name="Marage G."/>
            <person name="Marchand G."/>
            <person name="Marquand E."/>
            <person name="Bret-Mestries E."/>
            <person name="Morien E."/>
            <person name="Nambeesan S."/>
            <person name="Nguyen T."/>
            <person name="Pegot-Espagnet P."/>
            <person name="Pouilly N."/>
            <person name="Raftis F."/>
            <person name="Sallet E."/>
            <person name="Schiex T."/>
            <person name="Thomas J."/>
            <person name="Vandecasteele C."/>
            <person name="Vares D."/>
            <person name="Vear F."/>
            <person name="Vautrin S."/>
            <person name="Crespi M."/>
            <person name="Mangin B."/>
            <person name="Burke J.M."/>
            <person name="Salse J."/>
            <person name="Munos S."/>
            <person name="Vincourt P."/>
            <person name="Rieseberg L.H."/>
            <person name="Langlade N.B."/>
        </authorList>
    </citation>
    <scope>NUCLEOTIDE SEQUENCE [LARGE SCALE GENOMIC DNA]</scope>
    <source>
        <strain evidence="3">cv. SF193</strain>
    </source>
</reference>
<gene>
    <name evidence="2" type="ORF">HannXRQ_Chr13g0397731</name>
</gene>
<evidence type="ECO:0000313" key="3">
    <source>
        <dbReference type="Proteomes" id="UP000215914"/>
    </source>
</evidence>
<name>A0A251SQN8_HELAN</name>
<evidence type="ECO:0000313" key="2">
    <source>
        <dbReference type="EMBL" id="OTG01044.1"/>
    </source>
</evidence>
<dbReference type="InParanoid" id="A0A251SQN8"/>
<evidence type="ECO:0000256" key="1">
    <source>
        <dbReference type="SAM" id="MobiDB-lite"/>
    </source>
</evidence>
<proteinExistence type="predicted"/>
<protein>
    <submittedName>
        <fullName evidence="2">Uncharacterized protein</fullName>
    </submittedName>
</protein>
<accession>A0A251SQN8</accession>
<dbReference type="Proteomes" id="UP000215914">
    <property type="component" value="Chromosome 13"/>
</dbReference>
<dbReference type="AlphaFoldDB" id="A0A251SQN8"/>
<keyword evidence="3" id="KW-1185">Reference proteome</keyword>
<organism evidence="2 3">
    <name type="scientific">Helianthus annuus</name>
    <name type="common">Common sunflower</name>
    <dbReference type="NCBI Taxonomy" id="4232"/>
    <lineage>
        <taxon>Eukaryota</taxon>
        <taxon>Viridiplantae</taxon>
        <taxon>Streptophyta</taxon>
        <taxon>Embryophyta</taxon>
        <taxon>Tracheophyta</taxon>
        <taxon>Spermatophyta</taxon>
        <taxon>Magnoliopsida</taxon>
        <taxon>eudicotyledons</taxon>
        <taxon>Gunneridae</taxon>
        <taxon>Pentapetalae</taxon>
        <taxon>asterids</taxon>
        <taxon>campanulids</taxon>
        <taxon>Asterales</taxon>
        <taxon>Asteraceae</taxon>
        <taxon>Asteroideae</taxon>
        <taxon>Heliantheae alliance</taxon>
        <taxon>Heliantheae</taxon>
        <taxon>Helianthus</taxon>
    </lineage>
</organism>
<feature type="region of interest" description="Disordered" evidence="1">
    <location>
        <begin position="17"/>
        <end position="59"/>
    </location>
</feature>
<feature type="compositionally biased region" description="Polar residues" evidence="1">
    <location>
        <begin position="17"/>
        <end position="31"/>
    </location>
</feature>
<feature type="compositionally biased region" description="Basic residues" evidence="1">
    <location>
        <begin position="49"/>
        <end position="59"/>
    </location>
</feature>
<sequence>MFKLLNGSYTIVQLSPQATTPTHCGSTNTNRLSPLPPLSPPSNQTHNRLCSRRHRLPTP</sequence>